<proteinExistence type="predicted"/>
<evidence type="ECO:0000313" key="2">
    <source>
        <dbReference type="Proteomes" id="UP000034403"/>
    </source>
</evidence>
<evidence type="ECO:0000313" key="1">
    <source>
        <dbReference type="EMBL" id="KKU90040.1"/>
    </source>
</evidence>
<dbReference type="EMBL" id="LCPC01000002">
    <property type="protein sequence ID" value="KKU90040.1"/>
    <property type="molecule type" value="Genomic_DNA"/>
</dbReference>
<accession>A0A0G1X6L4</accession>
<gene>
    <name evidence="1" type="ORF">UY20_C0002G0020</name>
</gene>
<organism evidence="1 2">
    <name type="scientific">Candidatus Yanofskybacteria bacterium GW2011_GWA1_48_10</name>
    <dbReference type="NCBI Taxonomy" id="1619022"/>
    <lineage>
        <taxon>Bacteria</taxon>
        <taxon>Candidatus Yanofskyibacteriota</taxon>
    </lineage>
</organism>
<name>A0A0G1X6L4_9BACT</name>
<dbReference type="AlphaFoldDB" id="A0A0G1X6L4"/>
<reference evidence="1 2" key="1">
    <citation type="journal article" date="2015" name="Nature">
        <title>rRNA introns, odd ribosomes, and small enigmatic genomes across a large radiation of phyla.</title>
        <authorList>
            <person name="Brown C.T."/>
            <person name="Hug L.A."/>
            <person name="Thomas B.C."/>
            <person name="Sharon I."/>
            <person name="Castelle C.J."/>
            <person name="Singh A."/>
            <person name="Wilkins M.J."/>
            <person name="Williams K.H."/>
            <person name="Banfield J.F."/>
        </authorList>
    </citation>
    <scope>NUCLEOTIDE SEQUENCE [LARGE SCALE GENOMIC DNA]</scope>
</reference>
<sequence>MRPFGRYAFIHKMPRVNAPVTLVLGASNSRGIMIREPDSLFKRAKALNQSSNNWRSGIGQILGQLDLGLATGIEQIQLTGPIYQTVPQERAVV</sequence>
<protein>
    <submittedName>
        <fullName evidence="1">Uncharacterized protein</fullName>
    </submittedName>
</protein>
<comment type="caution">
    <text evidence="1">The sequence shown here is derived from an EMBL/GenBank/DDBJ whole genome shotgun (WGS) entry which is preliminary data.</text>
</comment>
<dbReference type="Proteomes" id="UP000034403">
    <property type="component" value="Unassembled WGS sequence"/>
</dbReference>